<dbReference type="OrthoDB" id="3474306at2759"/>
<dbReference type="Proteomes" id="UP000054321">
    <property type="component" value="Unassembled WGS sequence"/>
</dbReference>
<dbReference type="EMBL" id="KN832874">
    <property type="protein sequence ID" value="KIN02960.1"/>
    <property type="molecule type" value="Genomic_DNA"/>
</dbReference>
<evidence type="ECO:0000259" key="1">
    <source>
        <dbReference type="Pfam" id="PF06985"/>
    </source>
</evidence>
<accession>A0A0C3HIP3</accession>
<dbReference type="PANTHER" id="PTHR33112:SF16">
    <property type="entry name" value="HETEROKARYON INCOMPATIBILITY DOMAIN-CONTAINING PROTEIN"/>
    <property type="match status" value="1"/>
</dbReference>
<name>A0A0C3HIP3_OIDMZ</name>
<dbReference type="InParanoid" id="A0A0C3HIP3"/>
<sequence>MLCAKCQALCSTIDPYQDNDFLHYETINELRTSANSACLLCKIIHEDLEKKLSKPMSLACRLVIKTRRDIGIEVSFQPTQGLQNDSKYPVVYVVFQSFNLPHRLTSTLQPLDALPDTNTGSDAAFRMPSAWLEECLETHKICSASIADDPPLPHRVIDVGSINGVAEPHLLETSGQVGNYLILSHCWGGGSPIMTTSKNIQSHLIQLKLIDLPRTFRDAIQVTRKLGCRYLWIDSLCIIQDNQKDWEVEAALMQQYYRQSLLTIAAADGNNSEAGLFRDRDRLSNLPCKLQFSDVHGSPRQLYAYTNSMSFELERSSLPESYKPNPLYRRAWVFQEQALSPRTLTYARYGISWRCQEMLFDERAPLMKRVDEFIVKNKTTNIINRGGDPRSTDATIAELQQKWIFPRPRPNPSRSFTNVGHHKKDCYMPEDEFLIDWGVMVRDYTERNLTYQSDKLIAIRGIADAVAPIVSMTYFAGIWVDSMRSILMGLLWTSQRRRSKQTPRLDIAPSWSWASTDGEVTWHGHMLCHLESRINIIELRRSGTAVNATAELVAEVNLRLGITEDGQVTSLIDWPEGPIESLSEQSIHAASSPKWSLGRLETPTSLDESLGNNVLVWFAELAAGKIHALKNRQSVHCLVLVRCGENPSAFRRVGYSIWEESKWASSELPEIRKRKLTIL</sequence>
<dbReference type="InterPro" id="IPR010730">
    <property type="entry name" value="HET"/>
</dbReference>
<dbReference type="HOGENOM" id="CLU_002639_3_1_1"/>
<feature type="domain" description="Heterokaryon incompatibility" evidence="1">
    <location>
        <begin position="180"/>
        <end position="336"/>
    </location>
</feature>
<reference evidence="3" key="2">
    <citation type="submission" date="2015-01" db="EMBL/GenBank/DDBJ databases">
        <title>Evolutionary Origins and Diversification of the Mycorrhizal Mutualists.</title>
        <authorList>
            <consortium name="DOE Joint Genome Institute"/>
            <consortium name="Mycorrhizal Genomics Consortium"/>
            <person name="Kohler A."/>
            <person name="Kuo A."/>
            <person name="Nagy L.G."/>
            <person name="Floudas D."/>
            <person name="Copeland A."/>
            <person name="Barry K.W."/>
            <person name="Cichocki N."/>
            <person name="Veneault-Fourrey C."/>
            <person name="LaButti K."/>
            <person name="Lindquist E.A."/>
            <person name="Lipzen A."/>
            <person name="Lundell T."/>
            <person name="Morin E."/>
            <person name="Murat C."/>
            <person name="Riley R."/>
            <person name="Ohm R."/>
            <person name="Sun H."/>
            <person name="Tunlid A."/>
            <person name="Henrissat B."/>
            <person name="Grigoriev I.V."/>
            <person name="Hibbett D.S."/>
            <person name="Martin F."/>
        </authorList>
    </citation>
    <scope>NUCLEOTIDE SEQUENCE [LARGE SCALE GENOMIC DNA]</scope>
    <source>
        <strain evidence="3">Zn</strain>
    </source>
</reference>
<dbReference type="Pfam" id="PF06985">
    <property type="entry name" value="HET"/>
    <property type="match status" value="1"/>
</dbReference>
<proteinExistence type="predicted"/>
<evidence type="ECO:0000313" key="2">
    <source>
        <dbReference type="EMBL" id="KIN02960.1"/>
    </source>
</evidence>
<dbReference type="PANTHER" id="PTHR33112">
    <property type="entry name" value="DOMAIN PROTEIN, PUTATIVE-RELATED"/>
    <property type="match status" value="1"/>
</dbReference>
<dbReference type="AlphaFoldDB" id="A0A0C3HIP3"/>
<gene>
    <name evidence="2" type="ORF">OIDMADRAFT_178729</name>
</gene>
<reference evidence="2 3" key="1">
    <citation type="submission" date="2014-04" db="EMBL/GenBank/DDBJ databases">
        <authorList>
            <consortium name="DOE Joint Genome Institute"/>
            <person name="Kuo A."/>
            <person name="Martino E."/>
            <person name="Perotto S."/>
            <person name="Kohler A."/>
            <person name="Nagy L.G."/>
            <person name="Floudas D."/>
            <person name="Copeland A."/>
            <person name="Barry K.W."/>
            <person name="Cichocki N."/>
            <person name="Veneault-Fourrey C."/>
            <person name="LaButti K."/>
            <person name="Lindquist E.A."/>
            <person name="Lipzen A."/>
            <person name="Lundell T."/>
            <person name="Morin E."/>
            <person name="Murat C."/>
            <person name="Sun H."/>
            <person name="Tunlid A."/>
            <person name="Henrissat B."/>
            <person name="Grigoriev I.V."/>
            <person name="Hibbett D.S."/>
            <person name="Martin F."/>
            <person name="Nordberg H.P."/>
            <person name="Cantor M.N."/>
            <person name="Hua S.X."/>
        </authorList>
    </citation>
    <scope>NUCLEOTIDE SEQUENCE [LARGE SCALE GENOMIC DNA]</scope>
    <source>
        <strain evidence="2 3">Zn</strain>
    </source>
</reference>
<keyword evidence="3" id="KW-1185">Reference proteome</keyword>
<evidence type="ECO:0000313" key="3">
    <source>
        <dbReference type="Proteomes" id="UP000054321"/>
    </source>
</evidence>
<organism evidence="2 3">
    <name type="scientific">Oidiodendron maius (strain Zn)</name>
    <dbReference type="NCBI Taxonomy" id="913774"/>
    <lineage>
        <taxon>Eukaryota</taxon>
        <taxon>Fungi</taxon>
        <taxon>Dikarya</taxon>
        <taxon>Ascomycota</taxon>
        <taxon>Pezizomycotina</taxon>
        <taxon>Leotiomycetes</taxon>
        <taxon>Leotiomycetes incertae sedis</taxon>
        <taxon>Myxotrichaceae</taxon>
        <taxon>Oidiodendron</taxon>
    </lineage>
</organism>
<protein>
    <recommendedName>
        <fullName evidence="1">Heterokaryon incompatibility domain-containing protein</fullName>
    </recommendedName>
</protein>